<dbReference type="InterPro" id="IPR003440">
    <property type="entry name" value="Glyco_trans_48_dom"/>
</dbReference>
<dbReference type="Proteomes" id="UP000235145">
    <property type="component" value="Unassembled WGS sequence"/>
</dbReference>
<feature type="domain" description="Glycosyl transferase 48" evidence="2">
    <location>
        <begin position="57"/>
        <end position="105"/>
    </location>
</feature>
<name>A0A9R1W7F1_LACSA</name>
<feature type="transmembrane region" description="Helical" evidence="1">
    <location>
        <begin position="80"/>
        <end position="104"/>
    </location>
</feature>
<dbReference type="PANTHER" id="PTHR12741">
    <property type="entry name" value="LYST-INTERACTING PROTEIN LIP5 DOPAMINE RESPONSIVE PROTEIN DRG-1"/>
    <property type="match status" value="1"/>
</dbReference>
<protein>
    <recommendedName>
        <fullName evidence="2">Glycosyl transferase 48 domain-containing protein</fullName>
    </recommendedName>
</protein>
<comment type="caution">
    <text evidence="3">The sequence shown here is derived from an EMBL/GenBank/DDBJ whole genome shotgun (WGS) entry which is preliminary data.</text>
</comment>
<dbReference type="Pfam" id="PF02364">
    <property type="entry name" value="Glucan_synthase"/>
    <property type="match status" value="1"/>
</dbReference>
<dbReference type="AlphaFoldDB" id="A0A9R1W7F1"/>
<dbReference type="GO" id="GO:0000148">
    <property type="term" value="C:1,3-beta-D-glucan synthase complex"/>
    <property type="evidence" value="ECO:0007669"/>
    <property type="project" value="InterPro"/>
</dbReference>
<dbReference type="GO" id="GO:0003843">
    <property type="term" value="F:1,3-beta-D-glucan synthase activity"/>
    <property type="evidence" value="ECO:0007669"/>
    <property type="project" value="InterPro"/>
</dbReference>
<sequence length="111" mass="13155">MYNHETTFEPFMQVRMHDGYPDAFDRVVHITQGDISKDIYAGCKGMRCWAESDCSVCEQVLSMDIYKLGQHFDLFRINSFYFTIVGFYFCTMLPMITMYIFFLLKNVFGKF</sequence>
<evidence type="ECO:0000313" key="4">
    <source>
        <dbReference type="Proteomes" id="UP000235145"/>
    </source>
</evidence>
<dbReference type="GO" id="GO:0006075">
    <property type="term" value="P:(1-&gt;3)-beta-D-glucan biosynthetic process"/>
    <property type="evidence" value="ECO:0007669"/>
    <property type="project" value="InterPro"/>
</dbReference>
<accession>A0A9R1W7F1</accession>
<keyword evidence="1" id="KW-0472">Membrane</keyword>
<keyword evidence="1" id="KW-1133">Transmembrane helix</keyword>
<evidence type="ECO:0000256" key="1">
    <source>
        <dbReference type="SAM" id="Phobius"/>
    </source>
</evidence>
<evidence type="ECO:0000313" key="3">
    <source>
        <dbReference type="EMBL" id="KAJ0218519.1"/>
    </source>
</evidence>
<keyword evidence="4" id="KW-1185">Reference proteome</keyword>
<reference evidence="3 4" key="1">
    <citation type="journal article" date="2017" name="Nat. Commun.">
        <title>Genome assembly with in vitro proximity ligation data and whole-genome triplication in lettuce.</title>
        <authorList>
            <person name="Reyes-Chin-Wo S."/>
            <person name="Wang Z."/>
            <person name="Yang X."/>
            <person name="Kozik A."/>
            <person name="Arikit S."/>
            <person name="Song C."/>
            <person name="Xia L."/>
            <person name="Froenicke L."/>
            <person name="Lavelle D.O."/>
            <person name="Truco M.J."/>
            <person name="Xia R."/>
            <person name="Zhu S."/>
            <person name="Xu C."/>
            <person name="Xu H."/>
            <person name="Xu X."/>
            <person name="Cox K."/>
            <person name="Korf I."/>
            <person name="Meyers B.C."/>
            <person name="Michelmore R.W."/>
        </authorList>
    </citation>
    <scope>NUCLEOTIDE SEQUENCE [LARGE SCALE GENOMIC DNA]</scope>
    <source>
        <strain evidence="4">cv. Salinas</strain>
        <tissue evidence="3">Seedlings</tissue>
    </source>
</reference>
<keyword evidence="1" id="KW-0812">Transmembrane</keyword>
<dbReference type="GO" id="GO:0016020">
    <property type="term" value="C:membrane"/>
    <property type="evidence" value="ECO:0007669"/>
    <property type="project" value="InterPro"/>
</dbReference>
<dbReference type="PANTHER" id="PTHR12741:SF47">
    <property type="entry name" value="CALLOSE SYNTHASE 9"/>
    <property type="match status" value="1"/>
</dbReference>
<organism evidence="3 4">
    <name type="scientific">Lactuca sativa</name>
    <name type="common">Garden lettuce</name>
    <dbReference type="NCBI Taxonomy" id="4236"/>
    <lineage>
        <taxon>Eukaryota</taxon>
        <taxon>Viridiplantae</taxon>
        <taxon>Streptophyta</taxon>
        <taxon>Embryophyta</taxon>
        <taxon>Tracheophyta</taxon>
        <taxon>Spermatophyta</taxon>
        <taxon>Magnoliopsida</taxon>
        <taxon>eudicotyledons</taxon>
        <taxon>Gunneridae</taxon>
        <taxon>Pentapetalae</taxon>
        <taxon>asterids</taxon>
        <taxon>campanulids</taxon>
        <taxon>Asterales</taxon>
        <taxon>Asteraceae</taxon>
        <taxon>Cichorioideae</taxon>
        <taxon>Cichorieae</taxon>
        <taxon>Lactucinae</taxon>
        <taxon>Lactuca</taxon>
    </lineage>
</organism>
<dbReference type="EMBL" id="NBSK02000003">
    <property type="protein sequence ID" value="KAJ0218519.1"/>
    <property type="molecule type" value="Genomic_DNA"/>
</dbReference>
<evidence type="ECO:0000259" key="2">
    <source>
        <dbReference type="Pfam" id="PF02364"/>
    </source>
</evidence>
<proteinExistence type="predicted"/>
<gene>
    <name evidence="3" type="ORF">LSAT_V11C300147300</name>
</gene>